<dbReference type="InterPro" id="IPR027268">
    <property type="entry name" value="Peptidase_M4/M1_CTD_sf"/>
</dbReference>
<dbReference type="NCBIfam" id="TIGR02412">
    <property type="entry name" value="pepN_strep_liv"/>
    <property type="match status" value="1"/>
</dbReference>
<dbReference type="eggNOG" id="COG0308">
    <property type="taxonomic scope" value="Bacteria"/>
</dbReference>
<comment type="catalytic activity">
    <reaction evidence="1">
        <text>Release of an N-terminal amino acid, Xaa-|-Yaa- from a peptide, amide or arylamide. Xaa is preferably Ala, but may be most amino acids including Pro (slow action). When a terminal hydrophobic residue is followed by a prolyl residue, the two may be released as an intact Xaa-Pro dipeptide.</text>
        <dbReference type="EC" id="3.4.11.2"/>
    </reaction>
</comment>
<dbReference type="GO" id="GO:0008270">
    <property type="term" value="F:zinc ion binding"/>
    <property type="evidence" value="ECO:0007669"/>
    <property type="project" value="InterPro"/>
</dbReference>
<dbReference type="GO" id="GO:0005737">
    <property type="term" value="C:cytoplasm"/>
    <property type="evidence" value="ECO:0007669"/>
    <property type="project" value="TreeGrafter"/>
</dbReference>
<keyword evidence="9" id="KW-0378">Hydrolase</keyword>
<dbReference type="InterPro" id="IPR050344">
    <property type="entry name" value="Peptidase_M1_aminopeptidases"/>
</dbReference>
<evidence type="ECO:0000259" key="15">
    <source>
        <dbReference type="Pfam" id="PF11838"/>
    </source>
</evidence>
<comment type="caution">
    <text evidence="17">The sequence shown here is derived from an EMBL/GenBank/DDBJ whole genome shotgun (WGS) entry which is preliminary data.</text>
</comment>
<evidence type="ECO:0000259" key="14">
    <source>
        <dbReference type="Pfam" id="PF01433"/>
    </source>
</evidence>
<dbReference type="Pfam" id="PF11838">
    <property type="entry name" value="ERAP1_C"/>
    <property type="match status" value="1"/>
</dbReference>
<evidence type="ECO:0000256" key="5">
    <source>
        <dbReference type="ARBA" id="ARBA00015611"/>
    </source>
</evidence>
<dbReference type="InterPro" id="IPR001930">
    <property type="entry name" value="Peptidase_M1"/>
</dbReference>
<dbReference type="InterPro" id="IPR024571">
    <property type="entry name" value="ERAP1-like_C_dom"/>
</dbReference>
<evidence type="ECO:0000256" key="8">
    <source>
        <dbReference type="ARBA" id="ARBA00022723"/>
    </source>
</evidence>
<dbReference type="RefSeq" id="WP_036308883.1">
    <property type="nucleotide sequence ID" value="NZ_JFYO01000001.1"/>
</dbReference>
<sequence>METPQHFGDENLSREDAAVRASAIDLDTIEVDLDVRSASDPSREDFTTQSTLRFASSVEETWVDFLGAAVDEVEINGEPHAVDWDGARVRLTGLGAQNTVRIRARGCYSRSGEGLHRFTDPVDGAVYLYTQYEPADSRRVYPCFEQPDLKARWTFHVTASSAGVVLSGGAETSRAEVDDGVRVSFAETPLLSSYVTAVAVGPYHRVDGVWRGARQTVDLGVLCRASLAEHLDAEEILDITRRGLDFFTSAFDQDYPWGKYDQIFVPEYNLGAMENPGLVTFTEAYVFRGAATVAQREARSNTILHEMAHMWFGDLVTMRWWDDLWLKESFADFMGTHANVATGLFPDAWVTFASRRKGWAYVQDQLPTTHPIVADIPDLEAAKLNFDGITYAKGASVLKQLVGFVGEDAFFRGAQRYFATHAYGNTTLADLLSALEEASGRDLRSWSAAWLETTGLPTLTAERAPLALVQDVARPHTVRTGLWDDEGGRLVARGDVVVDLFGERTVADAPVLPDVALIIPNIDDRSYAKVRLDDRSLAAVVGGLSTMPDAVARGVVWAALWNAVRDGELAASAYLAIAARHAPREAHPALLADVLAHAAFAVRHYVPDAERVATAAAWLEGAWSAMSEAEPGSDAQLIWARAVGGAAELCADRASEMTAILASESSAPEGLPFDPELRWGWLFGLVASGAAGVDQIEAEAERDATASGRTARLAALAARPEASVRREGWLAAWDDSSLTNDHLDATIRGVRAGESRRLIADRDGDYFDRILPVWRSRSIEIAARLVRGLFPATPDTSAVDSWLETNPDAPGSLRRIVIEQRDHLARDLRVRAAQPGVSDL</sequence>
<name>A0A031G1E9_9MICO</name>
<evidence type="ECO:0000256" key="10">
    <source>
        <dbReference type="ARBA" id="ARBA00022833"/>
    </source>
</evidence>
<evidence type="ECO:0000256" key="11">
    <source>
        <dbReference type="ARBA" id="ARBA00023049"/>
    </source>
</evidence>
<evidence type="ECO:0000256" key="9">
    <source>
        <dbReference type="ARBA" id="ARBA00022801"/>
    </source>
</evidence>
<keyword evidence="7" id="KW-0645">Protease</keyword>
<dbReference type="InterPro" id="IPR042097">
    <property type="entry name" value="Aminopeptidase_N-like_N_sf"/>
</dbReference>
<evidence type="ECO:0000256" key="4">
    <source>
        <dbReference type="ARBA" id="ARBA00012564"/>
    </source>
</evidence>
<dbReference type="CDD" id="cd09602">
    <property type="entry name" value="M1_APN"/>
    <property type="match status" value="1"/>
</dbReference>
<evidence type="ECO:0000256" key="7">
    <source>
        <dbReference type="ARBA" id="ARBA00022670"/>
    </source>
</evidence>
<feature type="domain" description="Aminopeptidase N-like N-terminal" evidence="16">
    <location>
        <begin position="99"/>
        <end position="195"/>
    </location>
</feature>
<comment type="similarity">
    <text evidence="3">Belongs to the peptidase M1 family.</text>
</comment>
<feature type="domain" description="Peptidase M1 membrane alanine aminopeptidase" evidence="14">
    <location>
        <begin position="237"/>
        <end position="450"/>
    </location>
</feature>
<dbReference type="Pfam" id="PF01433">
    <property type="entry name" value="Peptidase_M1"/>
    <property type="match status" value="1"/>
</dbReference>
<evidence type="ECO:0000313" key="17">
    <source>
        <dbReference type="EMBL" id="EZP29695.1"/>
    </source>
</evidence>
<dbReference type="GO" id="GO:0016285">
    <property type="term" value="F:alanyl aminopeptidase activity"/>
    <property type="evidence" value="ECO:0007669"/>
    <property type="project" value="UniProtKB-EC"/>
</dbReference>
<dbReference type="EMBL" id="JFYO01000001">
    <property type="protein sequence ID" value="EZP29695.1"/>
    <property type="molecule type" value="Genomic_DNA"/>
</dbReference>
<proteinExistence type="inferred from homology"/>
<dbReference type="GO" id="GO:0042277">
    <property type="term" value="F:peptide binding"/>
    <property type="evidence" value="ECO:0007669"/>
    <property type="project" value="TreeGrafter"/>
</dbReference>
<dbReference type="PRINTS" id="PR00756">
    <property type="entry name" value="ALADIPTASE"/>
</dbReference>
<reference evidence="17 18" key="1">
    <citation type="submission" date="2014-03" db="EMBL/GenBank/DDBJ databases">
        <title>Draft Genome Sequences of 13 Willow Endophytes.</title>
        <authorList>
            <person name="Gan H.Y."/>
            <person name="Gan H.M."/>
            <person name="Savka M.A."/>
            <person name="Hudson A.O."/>
        </authorList>
    </citation>
    <scope>NUCLEOTIDE SEQUENCE [LARGE SCALE GENOMIC DNA]</scope>
    <source>
        <strain evidence="17 18">RIT293</strain>
    </source>
</reference>
<protein>
    <recommendedName>
        <fullName evidence="5">Aminopeptidase N</fullName>
        <ecNumber evidence="4">3.4.11.2</ecNumber>
    </recommendedName>
    <alternativeName>
        <fullName evidence="12">Alanine aminopeptidase</fullName>
    </alternativeName>
    <alternativeName>
        <fullName evidence="13">Lysyl aminopeptidase</fullName>
    </alternativeName>
</protein>
<dbReference type="GO" id="GO:0070006">
    <property type="term" value="F:metalloaminopeptidase activity"/>
    <property type="evidence" value="ECO:0007669"/>
    <property type="project" value="TreeGrafter"/>
</dbReference>
<dbReference type="GO" id="GO:0006508">
    <property type="term" value="P:proteolysis"/>
    <property type="evidence" value="ECO:0007669"/>
    <property type="project" value="UniProtKB-KW"/>
</dbReference>
<dbReference type="InterPro" id="IPR014782">
    <property type="entry name" value="Peptidase_M1_dom"/>
</dbReference>
<keyword evidence="6 17" id="KW-0031">Aminopeptidase</keyword>
<dbReference type="PATRIC" id="fig|273677.3.peg.307"/>
<evidence type="ECO:0000256" key="6">
    <source>
        <dbReference type="ARBA" id="ARBA00022438"/>
    </source>
</evidence>
<accession>A0A031G1E9</accession>
<organism evidence="17 18">
    <name type="scientific">Microbacterium oleivorans</name>
    <dbReference type="NCBI Taxonomy" id="273677"/>
    <lineage>
        <taxon>Bacteria</taxon>
        <taxon>Bacillati</taxon>
        <taxon>Actinomycetota</taxon>
        <taxon>Actinomycetes</taxon>
        <taxon>Micrococcales</taxon>
        <taxon>Microbacteriaceae</taxon>
        <taxon>Microbacterium</taxon>
    </lineage>
</organism>
<evidence type="ECO:0000259" key="16">
    <source>
        <dbReference type="Pfam" id="PF17900"/>
    </source>
</evidence>
<evidence type="ECO:0000256" key="2">
    <source>
        <dbReference type="ARBA" id="ARBA00001947"/>
    </source>
</evidence>
<dbReference type="InterPro" id="IPR045357">
    <property type="entry name" value="Aminopeptidase_N-like_N"/>
</dbReference>
<dbReference type="InterPro" id="IPR012778">
    <property type="entry name" value="Pept_M1_aminopeptidase"/>
</dbReference>
<keyword evidence="10" id="KW-0862">Zinc</keyword>
<keyword evidence="8" id="KW-0479">Metal-binding</keyword>
<dbReference type="MEROPS" id="M01.012"/>
<gene>
    <name evidence="17" type="ORF">BW34_00315</name>
</gene>
<dbReference type="PANTHER" id="PTHR11533">
    <property type="entry name" value="PROTEASE M1 ZINC METALLOPROTEASE"/>
    <property type="match status" value="1"/>
</dbReference>
<dbReference type="GO" id="GO:0043171">
    <property type="term" value="P:peptide catabolic process"/>
    <property type="evidence" value="ECO:0007669"/>
    <property type="project" value="TreeGrafter"/>
</dbReference>
<comment type="cofactor">
    <cofactor evidence="2">
        <name>Zn(2+)</name>
        <dbReference type="ChEBI" id="CHEBI:29105"/>
    </cofactor>
</comment>
<evidence type="ECO:0000256" key="13">
    <source>
        <dbReference type="ARBA" id="ARBA00031533"/>
    </source>
</evidence>
<evidence type="ECO:0000313" key="18">
    <source>
        <dbReference type="Proteomes" id="UP000024001"/>
    </source>
</evidence>
<keyword evidence="11" id="KW-0482">Metalloprotease</keyword>
<feature type="domain" description="ERAP1-like C-terminal" evidence="15">
    <location>
        <begin position="517"/>
        <end position="825"/>
    </location>
</feature>
<dbReference type="PANTHER" id="PTHR11533:SF174">
    <property type="entry name" value="PUROMYCIN-SENSITIVE AMINOPEPTIDASE-RELATED"/>
    <property type="match status" value="1"/>
</dbReference>
<keyword evidence="18" id="KW-1185">Reference proteome</keyword>
<dbReference type="Pfam" id="PF17900">
    <property type="entry name" value="Peptidase_M1_N"/>
    <property type="match status" value="1"/>
</dbReference>
<dbReference type="FunFam" id="1.10.390.10:FF:000004">
    <property type="entry name" value="Aminopeptidase N"/>
    <property type="match status" value="1"/>
</dbReference>
<evidence type="ECO:0000256" key="1">
    <source>
        <dbReference type="ARBA" id="ARBA00000098"/>
    </source>
</evidence>
<dbReference type="Gene3D" id="2.60.40.1730">
    <property type="entry name" value="tricorn interacting facor f3 domain"/>
    <property type="match status" value="1"/>
</dbReference>
<dbReference type="Gene3D" id="1.10.390.10">
    <property type="entry name" value="Neutral Protease Domain 2"/>
    <property type="match status" value="1"/>
</dbReference>
<dbReference type="AlphaFoldDB" id="A0A031G1E9"/>
<dbReference type="SUPFAM" id="SSF55486">
    <property type="entry name" value="Metalloproteases ('zincins'), catalytic domain"/>
    <property type="match status" value="1"/>
</dbReference>
<dbReference type="OrthoDB" id="100605at2"/>
<evidence type="ECO:0000256" key="3">
    <source>
        <dbReference type="ARBA" id="ARBA00010136"/>
    </source>
</evidence>
<dbReference type="EC" id="3.4.11.2" evidence="4"/>
<dbReference type="GO" id="GO:0005615">
    <property type="term" value="C:extracellular space"/>
    <property type="evidence" value="ECO:0007669"/>
    <property type="project" value="TreeGrafter"/>
</dbReference>
<dbReference type="GO" id="GO:0016020">
    <property type="term" value="C:membrane"/>
    <property type="evidence" value="ECO:0007669"/>
    <property type="project" value="TreeGrafter"/>
</dbReference>
<evidence type="ECO:0000256" key="12">
    <source>
        <dbReference type="ARBA" id="ARBA00029811"/>
    </source>
</evidence>
<dbReference type="SUPFAM" id="SSF63737">
    <property type="entry name" value="Leukotriene A4 hydrolase N-terminal domain"/>
    <property type="match status" value="1"/>
</dbReference>
<dbReference type="Proteomes" id="UP000024001">
    <property type="component" value="Unassembled WGS sequence"/>
</dbReference>